<proteinExistence type="predicted"/>
<organism evidence="1 2">
    <name type="scientific">Sphingomonas desiccabilis</name>
    <dbReference type="NCBI Taxonomy" id="429134"/>
    <lineage>
        <taxon>Bacteria</taxon>
        <taxon>Pseudomonadati</taxon>
        <taxon>Pseudomonadota</taxon>
        <taxon>Alphaproteobacteria</taxon>
        <taxon>Sphingomonadales</taxon>
        <taxon>Sphingomonadaceae</taxon>
        <taxon>Sphingomonas</taxon>
    </lineage>
</organism>
<dbReference type="AlphaFoldDB" id="A0A4Q2IQR5"/>
<dbReference type="Proteomes" id="UP000292347">
    <property type="component" value="Unassembled WGS sequence"/>
</dbReference>
<dbReference type="RefSeq" id="WP_129342206.1">
    <property type="nucleotide sequence ID" value="NZ_JACIDD010000002.1"/>
</dbReference>
<name>A0A4Q2IQR5_9SPHN</name>
<dbReference type="OrthoDB" id="7584179at2"/>
<evidence type="ECO:0008006" key="3">
    <source>
        <dbReference type="Google" id="ProtNLM"/>
    </source>
</evidence>
<evidence type="ECO:0000313" key="1">
    <source>
        <dbReference type="EMBL" id="RXZ31993.1"/>
    </source>
</evidence>
<protein>
    <recommendedName>
        <fullName evidence="3">Biopolymer transporter ExbD</fullName>
    </recommendedName>
</protein>
<dbReference type="EMBL" id="SDPT01000002">
    <property type="protein sequence ID" value="RXZ31993.1"/>
    <property type="molecule type" value="Genomic_DNA"/>
</dbReference>
<comment type="caution">
    <text evidence="1">The sequence shown here is derived from an EMBL/GenBank/DDBJ whole genome shotgun (WGS) entry which is preliminary data.</text>
</comment>
<accession>A0A4Q2IQR5</accession>
<reference evidence="1 2" key="1">
    <citation type="submission" date="2019-01" db="EMBL/GenBank/DDBJ databases">
        <title>Sphingomonas mucosissima sp. nov. and Sphingomonas desiccabilis sp. nov., from biological soil crusts in the Colorado Plateau, USA.</title>
        <authorList>
            <person name="Zhu D."/>
        </authorList>
    </citation>
    <scope>NUCLEOTIDE SEQUENCE [LARGE SCALE GENOMIC DNA]</scope>
    <source>
        <strain evidence="1 2">CP1D</strain>
    </source>
</reference>
<gene>
    <name evidence="1" type="ORF">EO081_12460</name>
</gene>
<sequence>MQPALPSTIIAALALALAGYATGRAAPAPFDVVVRGPAAGCTIEVGGRTVTPQELLGTAGPEAKPGRSARILLNTNDVPYRCIGGAIYSLQSAGFEEVIVLDPQRRPLM</sequence>
<evidence type="ECO:0000313" key="2">
    <source>
        <dbReference type="Proteomes" id="UP000292347"/>
    </source>
</evidence>
<keyword evidence="2" id="KW-1185">Reference proteome</keyword>